<keyword evidence="2" id="KW-0223">Dioxygenase</keyword>
<organism evidence="2 3">
    <name type="scientific">Enterocloster lavalensis</name>
    <dbReference type="NCBI Taxonomy" id="460384"/>
    <lineage>
        <taxon>Bacteria</taxon>
        <taxon>Bacillati</taxon>
        <taxon>Bacillota</taxon>
        <taxon>Clostridia</taxon>
        <taxon>Lachnospirales</taxon>
        <taxon>Lachnospiraceae</taxon>
        <taxon>Enterocloster</taxon>
    </lineage>
</organism>
<dbReference type="EMBL" id="FOIM01000005">
    <property type="protein sequence ID" value="SET37331.1"/>
    <property type="molecule type" value="Genomic_DNA"/>
</dbReference>
<protein>
    <submittedName>
        <fullName evidence="2">Catechol 2,3-dioxygenase</fullName>
    </submittedName>
</protein>
<dbReference type="RefSeq" id="WP_092361760.1">
    <property type="nucleotide sequence ID" value="NZ_FOIM01000005.1"/>
</dbReference>
<dbReference type="InterPro" id="IPR004360">
    <property type="entry name" value="Glyas_Fos-R_dOase_dom"/>
</dbReference>
<evidence type="ECO:0000259" key="1">
    <source>
        <dbReference type="PROSITE" id="PS51819"/>
    </source>
</evidence>
<proteinExistence type="predicted"/>
<name>A0A1I0DY22_9FIRM</name>
<reference evidence="3" key="1">
    <citation type="submission" date="2016-10" db="EMBL/GenBank/DDBJ databases">
        <authorList>
            <person name="Varghese N."/>
            <person name="Submissions S."/>
        </authorList>
    </citation>
    <scope>NUCLEOTIDE SEQUENCE [LARGE SCALE GENOMIC DNA]</scope>
    <source>
        <strain evidence="3">NLAE-zl-G277</strain>
    </source>
</reference>
<dbReference type="SUPFAM" id="SSF54593">
    <property type="entry name" value="Glyoxalase/Bleomycin resistance protein/Dihydroxybiphenyl dioxygenase"/>
    <property type="match status" value="1"/>
</dbReference>
<dbReference type="Gene3D" id="3.10.180.10">
    <property type="entry name" value="2,3-Dihydroxybiphenyl 1,2-Dioxygenase, domain 1"/>
    <property type="match status" value="1"/>
</dbReference>
<dbReference type="Proteomes" id="UP000198508">
    <property type="component" value="Unassembled WGS sequence"/>
</dbReference>
<keyword evidence="3" id="KW-1185">Reference proteome</keyword>
<dbReference type="GO" id="GO:0051213">
    <property type="term" value="F:dioxygenase activity"/>
    <property type="evidence" value="ECO:0007669"/>
    <property type="project" value="UniProtKB-KW"/>
</dbReference>
<gene>
    <name evidence="2" type="ORF">SAMN05216313_105132</name>
</gene>
<evidence type="ECO:0000313" key="3">
    <source>
        <dbReference type="Proteomes" id="UP000198508"/>
    </source>
</evidence>
<dbReference type="InterPro" id="IPR037523">
    <property type="entry name" value="VOC_core"/>
</dbReference>
<dbReference type="Pfam" id="PF00903">
    <property type="entry name" value="Glyoxalase"/>
    <property type="match status" value="1"/>
</dbReference>
<accession>A0A1I0DY22</accession>
<evidence type="ECO:0000313" key="2">
    <source>
        <dbReference type="EMBL" id="SET37331.1"/>
    </source>
</evidence>
<dbReference type="InterPro" id="IPR029068">
    <property type="entry name" value="Glyas_Bleomycin-R_OHBP_Dase"/>
</dbReference>
<sequence length="155" mass="17498">MIDACNGLRMHHSALCVSDWERSKQFYCDGLGFEYMLEFPGFFPEQKIAMLRLPNGGVIEMFSHGKPGLPSADDRTFTAGSYFQYCFQVPSAEDVDRLYDYVIHELGGTSHVPPADYDMKHDGTVMAHACFVCGPDGEILEFIKLPDEYLTVPRK</sequence>
<keyword evidence="2" id="KW-0560">Oxidoreductase</keyword>
<dbReference type="AlphaFoldDB" id="A0A1I0DY22"/>
<dbReference type="PROSITE" id="PS51819">
    <property type="entry name" value="VOC"/>
    <property type="match status" value="1"/>
</dbReference>
<dbReference type="STRING" id="460384.SAMN05216313_105132"/>
<feature type="domain" description="VOC" evidence="1">
    <location>
        <begin position="9"/>
        <end position="145"/>
    </location>
</feature>